<dbReference type="PANTHER" id="PTHR24220">
    <property type="entry name" value="IMPORT ATP-BINDING PROTEIN"/>
    <property type="match status" value="1"/>
</dbReference>
<dbReference type="Pfam" id="PF00005">
    <property type="entry name" value="ABC_tran"/>
    <property type="match status" value="1"/>
</dbReference>
<name>A0A9X1FTE7_9RHOB</name>
<dbReference type="GO" id="GO:0005886">
    <property type="term" value="C:plasma membrane"/>
    <property type="evidence" value="ECO:0007669"/>
    <property type="project" value="TreeGrafter"/>
</dbReference>
<keyword evidence="2 4" id="KW-0067">ATP-binding</keyword>
<dbReference type="InterPro" id="IPR003593">
    <property type="entry name" value="AAA+_ATPase"/>
</dbReference>
<dbReference type="SMART" id="SM00382">
    <property type="entry name" value="AAA"/>
    <property type="match status" value="1"/>
</dbReference>
<dbReference type="AlphaFoldDB" id="A0A9X1FTE7"/>
<keyword evidence="1" id="KW-0547">Nucleotide-binding</keyword>
<evidence type="ECO:0000313" key="4">
    <source>
        <dbReference type="EMBL" id="MBW4706780.1"/>
    </source>
</evidence>
<feature type="domain" description="ABC transporter" evidence="3">
    <location>
        <begin position="31"/>
        <end position="272"/>
    </location>
</feature>
<protein>
    <submittedName>
        <fullName evidence="4">ATP-binding cassette domain-containing protein</fullName>
    </submittedName>
</protein>
<dbReference type="RefSeq" id="WP_219498824.1">
    <property type="nucleotide sequence ID" value="NZ_JAHXDN010000001.1"/>
</dbReference>
<dbReference type="EMBL" id="JAHXDN010000001">
    <property type="protein sequence ID" value="MBW4706780.1"/>
    <property type="molecule type" value="Genomic_DNA"/>
</dbReference>
<reference evidence="4" key="1">
    <citation type="submission" date="2021-07" db="EMBL/GenBank/DDBJ databases">
        <title>Roseobacter insulae sp. nov., isolated from a tidal flat.</title>
        <authorList>
            <person name="Park S."/>
            <person name="Yoon J.-H."/>
        </authorList>
    </citation>
    <scope>NUCLEOTIDE SEQUENCE</scope>
    <source>
        <strain evidence="4">YSTF-M11</strain>
    </source>
</reference>
<dbReference type="InterPro" id="IPR015854">
    <property type="entry name" value="ABC_transpr_LolD-like"/>
</dbReference>
<dbReference type="PROSITE" id="PS00211">
    <property type="entry name" value="ABC_TRANSPORTER_1"/>
    <property type="match status" value="1"/>
</dbReference>
<sequence>MTDLGVKNRAAPLAQSEPTGAAFAPVSPVDIEARGVTKRFGETPVFSDVSFRLARGEAVALVGANGTGKSTLLRCLMGLIPATDGSVHLLGQQTDRSKASVLRQLRANVGLVSQKHNLVPRLSVLSNVVHGLLGTYPGLRHWSHTLAPPPSRAAALHALERVGLAHFAGRRADRLSGGQSQRVAIARAIVGAPKVLFADEPCASLDPSAGEDVMELFFRLARDEGVTVVFTSHNVTHALKYGDRVLGLAQGRMRLDATAASLSAQDLRGLYD</sequence>
<dbReference type="GO" id="GO:0005524">
    <property type="term" value="F:ATP binding"/>
    <property type="evidence" value="ECO:0007669"/>
    <property type="project" value="UniProtKB-KW"/>
</dbReference>
<evidence type="ECO:0000256" key="1">
    <source>
        <dbReference type="ARBA" id="ARBA00022741"/>
    </source>
</evidence>
<evidence type="ECO:0000313" key="5">
    <source>
        <dbReference type="Proteomes" id="UP001138661"/>
    </source>
</evidence>
<dbReference type="Proteomes" id="UP001138661">
    <property type="component" value="Unassembled WGS sequence"/>
</dbReference>
<gene>
    <name evidence="4" type="ORF">KX928_03160</name>
</gene>
<comment type="caution">
    <text evidence="4">The sequence shown here is derived from an EMBL/GenBank/DDBJ whole genome shotgun (WGS) entry which is preliminary data.</text>
</comment>
<keyword evidence="5" id="KW-1185">Reference proteome</keyword>
<dbReference type="GO" id="GO:0016887">
    <property type="term" value="F:ATP hydrolysis activity"/>
    <property type="evidence" value="ECO:0007669"/>
    <property type="project" value="InterPro"/>
</dbReference>
<proteinExistence type="predicted"/>
<evidence type="ECO:0000256" key="2">
    <source>
        <dbReference type="ARBA" id="ARBA00022840"/>
    </source>
</evidence>
<dbReference type="GO" id="GO:0022857">
    <property type="term" value="F:transmembrane transporter activity"/>
    <property type="evidence" value="ECO:0007669"/>
    <property type="project" value="TreeGrafter"/>
</dbReference>
<accession>A0A9X1FTE7</accession>
<dbReference type="InterPro" id="IPR003439">
    <property type="entry name" value="ABC_transporter-like_ATP-bd"/>
</dbReference>
<dbReference type="InterPro" id="IPR017871">
    <property type="entry name" value="ABC_transporter-like_CS"/>
</dbReference>
<dbReference type="PROSITE" id="PS50893">
    <property type="entry name" value="ABC_TRANSPORTER_2"/>
    <property type="match status" value="1"/>
</dbReference>
<evidence type="ECO:0000259" key="3">
    <source>
        <dbReference type="PROSITE" id="PS50893"/>
    </source>
</evidence>
<organism evidence="4 5">
    <name type="scientific">Roseobacter insulae</name>
    <dbReference type="NCBI Taxonomy" id="2859783"/>
    <lineage>
        <taxon>Bacteria</taxon>
        <taxon>Pseudomonadati</taxon>
        <taxon>Pseudomonadota</taxon>
        <taxon>Alphaproteobacteria</taxon>
        <taxon>Rhodobacterales</taxon>
        <taxon>Roseobacteraceae</taxon>
        <taxon>Roseobacter</taxon>
    </lineage>
</organism>